<reference evidence="1 2" key="1">
    <citation type="journal article" date="2016" name="Proc. Natl. Acad. Sci. U.S.A.">
        <title>Comparative genomics of biotechnologically important yeasts.</title>
        <authorList>
            <person name="Riley R."/>
            <person name="Haridas S."/>
            <person name="Wolfe K.H."/>
            <person name="Lopes M.R."/>
            <person name="Hittinger C.T."/>
            <person name="Goeker M."/>
            <person name="Salamov A.A."/>
            <person name="Wisecaver J.H."/>
            <person name="Long T.M."/>
            <person name="Calvey C.H."/>
            <person name="Aerts A.L."/>
            <person name="Barry K.W."/>
            <person name="Choi C."/>
            <person name="Clum A."/>
            <person name="Coughlan A.Y."/>
            <person name="Deshpande S."/>
            <person name="Douglass A.P."/>
            <person name="Hanson S.J."/>
            <person name="Klenk H.-P."/>
            <person name="LaButti K.M."/>
            <person name="Lapidus A."/>
            <person name="Lindquist E.A."/>
            <person name="Lipzen A.M."/>
            <person name="Meier-Kolthoff J.P."/>
            <person name="Ohm R.A."/>
            <person name="Otillar R.P."/>
            <person name="Pangilinan J.L."/>
            <person name="Peng Y."/>
            <person name="Rokas A."/>
            <person name="Rosa C.A."/>
            <person name="Scheuner C."/>
            <person name="Sibirny A.A."/>
            <person name="Slot J.C."/>
            <person name="Stielow J.B."/>
            <person name="Sun H."/>
            <person name="Kurtzman C.P."/>
            <person name="Blackwell M."/>
            <person name="Grigoriev I.V."/>
            <person name="Jeffries T.W."/>
        </authorList>
    </citation>
    <scope>NUCLEOTIDE SEQUENCE [LARGE SCALE GENOMIC DNA]</scope>
    <source>
        <strain evidence="1 2">NRRL Y-2026</strain>
    </source>
</reference>
<gene>
    <name evidence="1" type="ORF">PICMEDRAFT_12854</name>
</gene>
<protein>
    <submittedName>
        <fullName evidence="1">Uncharacterized protein</fullName>
    </submittedName>
</protein>
<name>A0A1E3NG48_9ASCO</name>
<dbReference type="GeneID" id="30176663"/>
<accession>A0A1E3NG48</accession>
<dbReference type="EMBL" id="KV454005">
    <property type="protein sequence ID" value="ODQ45117.1"/>
    <property type="molecule type" value="Genomic_DNA"/>
</dbReference>
<sequence length="476" mass="54306">MSVTVPPLLKKHMEEKQDHAFADLKSLLAELTLDHKPQSKPKSDSLDSFHSQLIDDVLSKKNSDQQKDNLDSNEKSATIFNYFANITKNKLPQKCLTYFSGEGKTETDNVSLYEDEKSQTKTIYRSNSFDDLEDELVVEGSNKKTEQLDADSIHGFHLEDFSDTFNLENDSDEGDLQDQGCLLTSPQKSEKIKPGLVSKTSSECEKVVNTSSVEIADNFPSIGSNTSFQFDDILTGDILGELDIADIPDSRSGHISSRSSLDLDQARIVNVIVAKLKEQLQPTLERLSQESEKYELMKTVYKLPSVSNLNDEVKQQFNGKGKKYSLDFDKDMVEEMVEKELNKAERRKKQFSQVSMISAQDQVRLNFNKFRQLGTIMEEQELEKSIGRGDESPPKNYICMSNTYSKSEDTRHVHELKTEELVHLLQKIKEGKLKEMSKVKHLVTMFEEEQQDVVNRLDNQKLKNVLLVELNKRKVI</sequence>
<dbReference type="Proteomes" id="UP000094455">
    <property type="component" value="Unassembled WGS sequence"/>
</dbReference>
<keyword evidence="2" id="KW-1185">Reference proteome</keyword>
<evidence type="ECO:0000313" key="1">
    <source>
        <dbReference type="EMBL" id="ODQ45117.1"/>
    </source>
</evidence>
<organism evidence="1 2">
    <name type="scientific">Pichia membranifaciens NRRL Y-2026</name>
    <dbReference type="NCBI Taxonomy" id="763406"/>
    <lineage>
        <taxon>Eukaryota</taxon>
        <taxon>Fungi</taxon>
        <taxon>Dikarya</taxon>
        <taxon>Ascomycota</taxon>
        <taxon>Saccharomycotina</taxon>
        <taxon>Pichiomycetes</taxon>
        <taxon>Pichiales</taxon>
        <taxon>Pichiaceae</taxon>
        <taxon>Pichia</taxon>
    </lineage>
</organism>
<dbReference type="RefSeq" id="XP_019016230.1">
    <property type="nucleotide sequence ID" value="XM_019159976.1"/>
</dbReference>
<dbReference type="OrthoDB" id="3995400at2759"/>
<proteinExistence type="predicted"/>
<evidence type="ECO:0000313" key="2">
    <source>
        <dbReference type="Proteomes" id="UP000094455"/>
    </source>
</evidence>
<dbReference type="AlphaFoldDB" id="A0A1E3NG48"/>